<evidence type="ECO:0000313" key="7">
    <source>
        <dbReference type="Proteomes" id="UP000192761"/>
    </source>
</evidence>
<evidence type="ECO:0000313" key="6">
    <source>
        <dbReference type="EMBL" id="SMC26370.1"/>
    </source>
</evidence>
<dbReference type="STRING" id="1121001.SAMN02745857_02465"/>
<keyword evidence="2" id="KW-0560">Oxidoreductase</keyword>
<proteinExistence type="inferred from homology"/>
<dbReference type="PANTHER" id="PTHR43364">
    <property type="entry name" value="NADH-SPECIFIC METHYLGLYOXAL REDUCTASE-RELATED"/>
    <property type="match status" value="1"/>
</dbReference>
<sequence length="345" mass="37953">MQYRQLPGTDLNVSALCLGTMTFGEQNSEADAHAQLDAAVAGGINFVDTAEMYPVPANGNTQGRTEEYVGSWLEKQPRDQIVLATKVAGPNRGMAWIRGGPQFTAAQIEQACNDSLRRLRTDYIDLYQVHWPARAVPMFGNSLYDPADEKPDTPSVHEQLEALTRLVQAGKVRHLGVSNETAWGVAEWGRVADAHGLPRVRSIQNVYNLINRAFESGLVEACHREQVALLVYSPLAFGLLSGKYITGDDRDGRMTRFPQFGVRYRKPFVDEAVAAYAALAREHGLTPAQLALAFVRSRWFVATTIIGATTMAQLAENIGSSEIVISAELEAGIEKLYRQYQSPAL</sequence>
<name>A0A1W1XQV8_9NEIS</name>
<dbReference type="GO" id="GO:0016491">
    <property type="term" value="F:oxidoreductase activity"/>
    <property type="evidence" value="ECO:0007669"/>
    <property type="project" value="UniProtKB-KW"/>
</dbReference>
<dbReference type="Pfam" id="PF00248">
    <property type="entry name" value="Aldo_ket_red"/>
    <property type="match status" value="1"/>
</dbReference>
<dbReference type="Gene3D" id="3.20.20.100">
    <property type="entry name" value="NADP-dependent oxidoreductase domain"/>
    <property type="match status" value="1"/>
</dbReference>
<organism evidence="6 7">
    <name type="scientific">Andreprevotia lacus DSM 23236</name>
    <dbReference type="NCBI Taxonomy" id="1121001"/>
    <lineage>
        <taxon>Bacteria</taxon>
        <taxon>Pseudomonadati</taxon>
        <taxon>Pseudomonadota</taxon>
        <taxon>Betaproteobacteria</taxon>
        <taxon>Neisseriales</taxon>
        <taxon>Chitinibacteraceae</taxon>
        <taxon>Andreprevotia</taxon>
    </lineage>
</organism>
<evidence type="ECO:0000256" key="4">
    <source>
        <dbReference type="ARBA" id="ARBA00070119"/>
    </source>
</evidence>
<dbReference type="InterPro" id="IPR020471">
    <property type="entry name" value="AKR"/>
</dbReference>
<dbReference type="SUPFAM" id="SSF51430">
    <property type="entry name" value="NAD(P)-linked oxidoreductase"/>
    <property type="match status" value="1"/>
</dbReference>
<evidence type="ECO:0000259" key="5">
    <source>
        <dbReference type="Pfam" id="PF00248"/>
    </source>
</evidence>
<evidence type="ECO:0000256" key="1">
    <source>
        <dbReference type="ARBA" id="ARBA00022857"/>
    </source>
</evidence>
<dbReference type="Proteomes" id="UP000192761">
    <property type="component" value="Unassembled WGS sequence"/>
</dbReference>
<keyword evidence="7" id="KW-1185">Reference proteome</keyword>
<evidence type="ECO:0000256" key="3">
    <source>
        <dbReference type="ARBA" id="ARBA00038157"/>
    </source>
</evidence>
<evidence type="ECO:0000256" key="2">
    <source>
        <dbReference type="ARBA" id="ARBA00023002"/>
    </source>
</evidence>
<dbReference type="PANTHER" id="PTHR43364:SF4">
    <property type="entry name" value="NAD(P)-LINKED OXIDOREDUCTASE SUPERFAMILY PROTEIN"/>
    <property type="match status" value="1"/>
</dbReference>
<protein>
    <recommendedName>
        <fullName evidence="4">Protein tas</fullName>
    </recommendedName>
</protein>
<dbReference type="OrthoDB" id="5488419at2"/>
<dbReference type="FunFam" id="3.20.20.100:FF:000005">
    <property type="entry name" value="NADP(H)-dependent aldo-keto reductase"/>
    <property type="match status" value="1"/>
</dbReference>
<keyword evidence="1" id="KW-0521">NADP</keyword>
<feature type="domain" description="NADP-dependent oxidoreductase" evidence="5">
    <location>
        <begin position="16"/>
        <end position="336"/>
    </location>
</feature>
<dbReference type="InterPro" id="IPR036812">
    <property type="entry name" value="NAD(P)_OxRdtase_dom_sf"/>
</dbReference>
<dbReference type="InterPro" id="IPR050523">
    <property type="entry name" value="AKR_Detox_Biosynth"/>
</dbReference>
<accession>A0A1W1XQV8</accession>
<comment type="similarity">
    <text evidence="3">Belongs to the aldo/keto reductase family. Aldo/keto reductase 2 subfamily.</text>
</comment>
<dbReference type="CDD" id="cd19094">
    <property type="entry name" value="AKR_Tas-like"/>
    <property type="match status" value="1"/>
</dbReference>
<gene>
    <name evidence="6" type="ORF">SAMN02745857_02465</name>
</gene>
<reference evidence="6 7" key="1">
    <citation type="submission" date="2017-04" db="EMBL/GenBank/DDBJ databases">
        <authorList>
            <person name="Afonso C.L."/>
            <person name="Miller P.J."/>
            <person name="Scott M.A."/>
            <person name="Spackman E."/>
            <person name="Goraichik I."/>
            <person name="Dimitrov K.M."/>
            <person name="Suarez D.L."/>
            <person name="Swayne D.E."/>
        </authorList>
    </citation>
    <scope>NUCLEOTIDE SEQUENCE [LARGE SCALE GENOMIC DNA]</scope>
    <source>
        <strain evidence="6 7">DSM 23236</strain>
    </source>
</reference>
<dbReference type="RefSeq" id="WP_084091101.1">
    <property type="nucleotide sequence ID" value="NZ_FWXD01000013.1"/>
</dbReference>
<dbReference type="AlphaFoldDB" id="A0A1W1XQV8"/>
<dbReference type="PRINTS" id="PR00069">
    <property type="entry name" value="ALDKETRDTASE"/>
</dbReference>
<dbReference type="InterPro" id="IPR023210">
    <property type="entry name" value="NADP_OxRdtase_dom"/>
</dbReference>
<dbReference type="EMBL" id="FWXD01000013">
    <property type="protein sequence ID" value="SMC26370.1"/>
    <property type="molecule type" value="Genomic_DNA"/>
</dbReference>